<protein>
    <submittedName>
        <fullName evidence="2">Uncharacterized protein</fullName>
    </submittedName>
</protein>
<dbReference type="EMBL" id="OX395128">
    <property type="protein sequence ID" value="CAI5769438.1"/>
    <property type="molecule type" value="Genomic_DNA"/>
</dbReference>
<evidence type="ECO:0000256" key="1">
    <source>
        <dbReference type="SAM" id="MobiDB-lite"/>
    </source>
</evidence>
<feature type="region of interest" description="Disordered" evidence="1">
    <location>
        <begin position="1"/>
        <end position="34"/>
    </location>
</feature>
<evidence type="ECO:0000313" key="2">
    <source>
        <dbReference type="EMBL" id="CAI5769438.1"/>
    </source>
</evidence>
<accession>A0AA35K2W2</accession>
<dbReference type="AlphaFoldDB" id="A0AA35K2W2"/>
<sequence length="114" mass="12717">MVEARLARWSCRRGRGEEPQAQRRFGPPGPFSAEGRRHLLRVNAPPGRATLGSLGPFFPRKRKCGIVVRAVRPRISGPGRPGILESPLTSGKKIWERIHTHPGENPYRLWPPAG</sequence>
<gene>
    <name evidence="2" type="ORF">PODLI_1B022924</name>
</gene>
<keyword evidence="3" id="KW-1185">Reference proteome</keyword>
<evidence type="ECO:0000313" key="3">
    <source>
        <dbReference type="Proteomes" id="UP001178461"/>
    </source>
</evidence>
<proteinExistence type="predicted"/>
<dbReference type="Proteomes" id="UP001178461">
    <property type="component" value="Chromosome 3"/>
</dbReference>
<reference evidence="2" key="1">
    <citation type="submission" date="2022-12" db="EMBL/GenBank/DDBJ databases">
        <authorList>
            <person name="Alioto T."/>
            <person name="Alioto T."/>
            <person name="Gomez Garrido J."/>
        </authorList>
    </citation>
    <scope>NUCLEOTIDE SEQUENCE</scope>
</reference>
<organism evidence="2 3">
    <name type="scientific">Podarcis lilfordi</name>
    <name type="common">Lilford's wall lizard</name>
    <dbReference type="NCBI Taxonomy" id="74358"/>
    <lineage>
        <taxon>Eukaryota</taxon>
        <taxon>Metazoa</taxon>
        <taxon>Chordata</taxon>
        <taxon>Craniata</taxon>
        <taxon>Vertebrata</taxon>
        <taxon>Euteleostomi</taxon>
        <taxon>Lepidosauria</taxon>
        <taxon>Squamata</taxon>
        <taxon>Bifurcata</taxon>
        <taxon>Unidentata</taxon>
        <taxon>Episquamata</taxon>
        <taxon>Laterata</taxon>
        <taxon>Lacertibaenia</taxon>
        <taxon>Lacertidae</taxon>
        <taxon>Podarcis</taxon>
    </lineage>
</organism>
<name>A0AA35K2W2_9SAUR</name>